<accession>A0A9Q3HMI2</accession>
<keyword evidence="2" id="KW-1185">Reference proteome</keyword>
<gene>
    <name evidence="1" type="ORF">O181_050593</name>
</gene>
<evidence type="ECO:0000313" key="2">
    <source>
        <dbReference type="Proteomes" id="UP000765509"/>
    </source>
</evidence>
<reference evidence="1" key="1">
    <citation type="submission" date="2021-03" db="EMBL/GenBank/DDBJ databases">
        <title>Draft genome sequence of rust myrtle Austropuccinia psidii MF-1, a brazilian biotype.</title>
        <authorList>
            <person name="Quecine M.C."/>
            <person name="Pachon D.M.R."/>
            <person name="Bonatelli M.L."/>
            <person name="Correr F.H."/>
            <person name="Franceschini L.M."/>
            <person name="Leite T.F."/>
            <person name="Margarido G.R.A."/>
            <person name="Almeida C.A."/>
            <person name="Ferrarezi J.A."/>
            <person name="Labate C.A."/>
        </authorList>
    </citation>
    <scope>NUCLEOTIDE SEQUENCE</scope>
    <source>
        <strain evidence="1">MF-1</strain>
    </source>
</reference>
<dbReference type="EMBL" id="AVOT02021822">
    <property type="protein sequence ID" value="MBW0510878.1"/>
    <property type="molecule type" value="Genomic_DNA"/>
</dbReference>
<protein>
    <submittedName>
        <fullName evidence="1">Uncharacterized protein</fullName>
    </submittedName>
</protein>
<organism evidence="1 2">
    <name type="scientific">Austropuccinia psidii MF-1</name>
    <dbReference type="NCBI Taxonomy" id="1389203"/>
    <lineage>
        <taxon>Eukaryota</taxon>
        <taxon>Fungi</taxon>
        <taxon>Dikarya</taxon>
        <taxon>Basidiomycota</taxon>
        <taxon>Pucciniomycotina</taxon>
        <taxon>Pucciniomycetes</taxon>
        <taxon>Pucciniales</taxon>
        <taxon>Sphaerophragmiaceae</taxon>
        <taxon>Austropuccinia</taxon>
    </lineage>
</organism>
<proteinExistence type="predicted"/>
<dbReference type="Proteomes" id="UP000765509">
    <property type="component" value="Unassembled WGS sequence"/>
</dbReference>
<comment type="caution">
    <text evidence="1">The sequence shown here is derived from an EMBL/GenBank/DDBJ whole genome shotgun (WGS) entry which is preliminary data.</text>
</comment>
<name>A0A9Q3HMI2_9BASI</name>
<dbReference type="AlphaFoldDB" id="A0A9Q3HMI2"/>
<evidence type="ECO:0000313" key="1">
    <source>
        <dbReference type="EMBL" id="MBW0510878.1"/>
    </source>
</evidence>
<sequence>MPLTPPWHLQPEPSPRFCTCIAYDSHVLATPSLYASKATIPSPAYPLLRLPHPASSFFTAYHAHAHAVASQYASDTSTPWPPSSILML</sequence>